<evidence type="ECO:0000259" key="13">
    <source>
        <dbReference type="SMART" id="SM00382"/>
    </source>
</evidence>
<feature type="domain" description="AAA+ ATPase" evidence="13">
    <location>
        <begin position="37"/>
        <end position="180"/>
    </location>
</feature>
<dbReference type="CDD" id="cd00009">
    <property type="entry name" value="AAA"/>
    <property type="match status" value="1"/>
</dbReference>
<organism evidence="14">
    <name type="scientific">Desulfurivibrio alkaliphilus</name>
    <dbReference type="NCBI Taxonomy" id="427923"/>
    <lineage>
        <taxon>Bacteria</taxon>
        <taxon>Pseudomonadati</taxon>
        <taxon>Thermodesulfobacteriota</taxon>
        <taxon>Desulfobulbia</taxon>
        <taxon>Desulfobulbales</taxon>
        <taxon>Desulfobulbaceae</taxon>
        <taxon>Desulfurivibrio</taxon>
    </lineage>
</organism>
<dbReference type="InterPro" id="IPR003593">
    <property type="entry name" value="AAA+_ATPase"/>
</dbReference>
<evidence type="ECO:0000256" key="6">
    <source>
        <dbReference type="ARBA" id="ARBA00022741"/>
    </source>
</evidence>
<keyword evidence="6 11" id="KW-0547">Nucleotide-binding</keyword>
<dbReference type="PANTHER" id="PTHR11669">
    <property type="entry name" value="REPLICATION FACTOR C / DNA POLYMERASE III GAMMA-TAU SUBUNIT"/>
    <property type="match status" value="1"/>
</dbReference>
<comment type="catalytic activity">
    <reaction evidence="10 11">
        <text>DNA(n) + a 2'-deoxyribonucleoside 5'-triphosphate = DNA(n+1) + diphosphate</text>
        <dbReference type="Rhea" id="RHEA:22508"/>
        <dbReference type="Rhea" id="RHEA-COMP:17339"/>
        <dbReference type="Rhea" id="RHEA-COMP:17340"/>
        <dbReference type="ChEBI" id="CHEBI:33019"/>
        <dbReference type="ChEBI" id="CHEBI:61560"/>
        <dbReference type="ChEBI" id="CHEBI:173112"/>
        <dbReference type="EC" id="2.7.7.7"/>
    </reaction>
</comment>
<gene>
    <name evidence="11 14" type="primary">dnaX</name>
    <name evidence="14" type="ORF">ENN98_03435</name>
</gene>
<dbReference type="GO" id="GO:0005524">
    <property type="term" value="F:ATP binding"/>
    <property type="evidence" value="ECO:0007669"/>
    <property type="project" value="UniProtKB-KW"/>
</dbReference>
<dbReference type="Pfam" id="PF12169">
    <property type="entry name" value="DNA_pol3_gamma3"/>
    <property type="match status" value="1"/>
</dbReference>
<dbReference type="CDD" id="cd18137">
    <property type="entry name" value="HLD_clamp_pol_III_gamma_tau"/>
    <property type="match status" value="1"/>
</dbReference>
<comment type="function">
    <text evidence="11">DNA polymerase III is a complex, multichain enzyme responsible for most of the replicative synthesis in bacteria. This DNA polymerase also exhibits 3' to 5' exonuclease activity.</text>
</comment>
<evidence type="ECO:0000256" key="2">
    <source>
        <dbReference type="ARBA" id="ARBA00022679"/>
    </source>
</evidence>
<comment type="caution">
    <text evidence="14">The sequence shown here is derived from an EMBL/GenBank/DDBJ whole genome shotgun (WGS) entry which is preliminary data.</text>
</comment>
<keyword evidence="5" id="KW-0479">Metal-binding</keyword>
<dbReference type="EMBL" id="DSDS01000076">
    <property type="protein sequence ID" value="HET97743.1"/>
    <property type="molecule type" value="Genomic_DNA"/>
</dbReference>
<dbReference type="InterPro" id="IPR012763">
    <property type="entry name" value="DNA_pol_III_sug/sutau_N"/>
</dbReference>
<keyword evidence="8 11" id="KW-0067">ATP-binding</keyword>
<evidence type="ECO:0000256" key="1">
    <source>
        <dbReference type="ARBA" id="ARBA00006360"/>
    </source>
</evidence>
<dbReference type="InterPro" id="IPR022754">
    <property type="entry name" value="DNA_pol_III_gamma-3"/>
</dbReference>
<protein>
    <recommendedName>
        <fullName evidence="11">DNA polymerase III subunit gamma/tau</fullName>
        <ecNumber evidence="11">2.7.7.7</ecNumber>
    </recommendedName>
</protein>
<dbReference type="NCBIfam" id="TIGR02397">
    <property type="entry name" value="dnaX_nterm"/>
    <property type="match status" value="1"/>
</dbReference>
<dbReference type="FunFam" id="3.40.50.300:FF:000014">
    <property type="entry name" value="DNA polymerase III subunit gamma/tau"/>
    <property type="match status" value="1"/>
</dbReference>
<keyword evidence="4 11" id="KW-0235">DNA replication</keyword>
<proteinExistence type="inferred from homology"/>
<dbReference type="SUPFAM" id="SSF52540">
    <property type="entry name" value="P-loop containing nucleoside triphosphate hydrolases"/>
    <property type="match status" value="1"/>
</dbReference>
<dbReference type="Pfam" id="PF13177">
    <property type="entry name" value="DNA_pol3_delta2"/>
    <property type="match status" value="1"/>
</dbReference>
<accession>A0A7C2TIE9</accession>
<dbReference type="InterPro" id="IPR027417">
    <property type="entry name" value="P-loop_NTPase"/>
</dbReference>
<evidence type="ECO:0000256" key="7">
    <source>
        <dbReference type="ARBA" id="ARBA00022833"/>
    </source>
</evidence>
<feature type="region of interest" description="Disordered" evidence="12">
    <location>
        <begin position="386"/>
        <end position="475"/>
    </location>
</feature>
<dbReference type="Gene3D" id="1.20.272.10">
    <property type="match status" value="1"/>
</dbReference>
<dbReference type="PRINTS" id="PR00300">
    <property type="entry name" value="CLPPROTEASEA"/>
</dbReference>
<evidence type="ECO:0000256" key="11">
    <source>
        <dbReference type="RuleBase" id="RU364063"/>
    </source>
</evidence>
<dbReference type="Gene3D" id="1.10.8.60">
    <property type="match status" value="1"/>
</dbReference>
<dbReference type="Proteomes" id="UP000885986">
    <property type="component" value="Unassembled WGS sequence"/>
</dbReference>
<evidence type="ECO:0000256" key="9">
    <source>
        <dbReference type="ARBA" id="ARBA00022932"/>
    </source>
</evidence>
<dbReference type="Gene3D" id="3.40.50.300">
    <property type="entry name" value="P-loop containing nucleotide triphosphate hydrolases"/>
    <property type="match status" value="1"/>
</dbReference>
<dbReference type="GO" id="GO:0006261">
    <property type="term" value="P:DNA-templated DNA replication"/>
    <property type="evidence" value="ECO:0007669"/>
    <property type="project" value="TreeGrafter"/>
</dbReference>
<keyword evidence="7" id="KW-0862">Zinc</keyword>
<reference evidence="14" key="1">
    <citation type="journal article" date="2020" name="mSystems">
        <title>Genome- and Community-Level Interaction Insights into Carbon Utilization and Element Cycling Functions of Hydrothermarchaeota in Hydrothermal Sediment.</title>
        <authorList>
            <person name="Zhou Z."/>
            <person name="Liu Y."/>
            <person name="Xu W."/>
            <person name="Pan J."/>
            <person name="Luo Z.H."/>
            <person name="Li M."/>
        </authorList>
    </citation>
    <scope>NUCLEOTIDE SEQUENCE [LARGE SCALE GENOMIC DNA]</scope>
    <source>
        <strain evidence="14">SpSt-1224</strain>
    </source>
</reference>
<name>A0A7C2TIE9_9BACT</name>
<dbReference type="GO" id="GO:0046872">
    <property type="term" value="F:metal ion binding"/>
    <property type="evidence" value="ECO:0007669"/>
    <property type="project" value="UniProtKB-KW"/>
</dbReference>
<dbReference type="SUPFAM" id="SSF48019">
    <property type="entry name" value="post-AAA+ oligomerization domain-like"/>
    <property type="match status" value="1"/>
</dbReference>
<evidence type="ECO:0000256" key="12">
    <source>
        <dbReference type="SAM" id="MobiDB-lite"/>
    </source>
</evidence>
<keyword evidence="2 11" id="KW-0808">Transferase</keyword>
<evidence type="ECO:0000256" key="4">
    <source>
        <dbReference type="ARBA" id="ARBA00022705"/>
    </source>
</evidence>
<feature type="compositionally biased region" description="Low complexity" evidence="12">
    <location>
        <begin position="429"/>
        <end position="459"/>
    </location>
</feature>
<evidence type="ECO:0000256" key="3">
    <source>
        <dbReference type="ARBA" id="ARBA00022695"/>
    </source>
</evidence>
<keyword evidence="3 11" id="KW-0548">Nucleotidyltransferase</keyword>
<evidence type="ECO:0000313" key="14">
    <source>
        <dbReference type="EMBL" id="HET97743.1"/>
    </source>
</evidence>
<dbReference type="InterPro" id="IPR045085">
    <property type="entry name" value="HLD_clamp_pol_III_gamma_tau"/>
</dbReference>
<dbReference type="GO" id="GO:0003677">
    <property type="term" value="F:DNA binding"/>
    <property type="evidence" value="ECO:0007669"/>
    <property type="project" value="InterPro"/>
</dbReference>
<dbReference type="Pfam" id="PF22608">
    <property type="entry name" value="DNAX_ATPase_lid"/>
    <property type="match status" value="1"/>
</dbReference>
<dbReference type="InterPro" id="IPR050238">
    <property type="entry name" value="DNA_Rep/Repair_Clamp_Loader"/>
</dbReference>
<comment type="similarity">
    <text evidence="1 11">Belongs to the DnaX/STICHEL family.</text>
</comment>
<dbReference type="GO" id="GO:0009360">
    <property type="term" value="C:DNA polymerase III complex"/>
    <property type="evidence" value="ECO:0007669"/>
    <property type="project" value="InterPro"/>
</dbReference>
<dbReference type="InterPro" id="IPR008921">
    <property type="entry name" value="DNA_pol3_clamp-load_cplx_C"/>
</dbReference>
<comment type="subunit">
    <text evidence="11">DNA polymerase III contains a core (composed of alpha, epsilon and theta chains) that associates with a tau subunit. This core dimerizes to form the POLIII' complex. PolIII' associates with the gamma complex (composed of gamma, delta, delta', psi and chi chains) and with the beta chain to form the complete DNA polymerase III complex.</text>
</comment>
<dbReference type="EC" id="2.7.7.7" evidence="11"/>
<dbReference type="SMART" id="SM00382">
    <property type="entry name" value="AAA"/>
    <property type="match status" value="1"/>
</dbReference>
<dbReference type="InterPro" id="IPR001270">
    <property type="entry name" value="ClpA/B"/>
</dbReference>
<dbReference type="AlphaFoldDB" id="A0A7C2TIE9"/>
<evidence type="ECO:0000256" key="10">
    <source>
        <dbReference type="ARBA" id="ARBA00049244"/>
    </source>
</evidence>
<sequence>MSYLVLARKWRPQTFEQVVGQRPVVRTLQNALRLDRVAHAMLFSGVRGVGKTTLARIMAKAINCRAQEAGQRPCDQCDSCREISAGSAVDLHEIDGASNRGIQEIRELKENIRFLPVAGKHKIVIIDEVHMLTTEAFNALLKTLEEPPAHVYFMFATTELHKIPVTILSRCQRYELTRVPFAELLDFFRRVVEAEQVRMPDSALAMIAREADGSVRDGLSLLDQVFSFGGQEVGDDDVRQMLGLVDRQVFEHLARALLAADLAGVLGIFDQSYRAGMDLKRFAADLLNYFRNLVVCRATEHPEQLLDLADSDLTALREIAAGQSGETLLYCFNLLFKGIEEMQYASRPKLVLEMTLVRATQGGQVVPAAQILGRLEQLLAGLPMGDGGGAPAAPGPGPQRRDASYGAEASPVGKGGSGLAEPVPELVKAPPAATAQTETVVAAEPAAEAAPPAEPRSAPVSPPASSPKEGGRDLRRDWDGFVRYVRERKVWMAPVLEMAAGAREEGGELLVRYDDPADCKLLEEPENSRLLTEYAQDYFQQELTLRLRIRGGGSVAVDGDGLPQEERRALANDPLVQAVTEIFNGDVVGIRTGSSR</sequence>
<keyword evidence="9 11" id="KW-0239">DNA-directed DNA polymerase</keyword>
<dbReference type="NCBIfam" id="NF004046">
    <property type="entry name" value="PRK05563.1"/>
    <property type="match status" value="1"/>
</dbReference>
<evidence type="ECO:0000256" key="5">
    <source>
        <dbReference type="ARBA" id="ARBA00022723"/>
    </source>
</evidence>
<evidence type="ECO:0000256" key="8">
    <source>
        <dbReference type="ARBA" id="ARBA00022840"/>
    </source>
</evidence>
<dbReference type="GO" id="GO:0003887">
    <property type="term" value="F:DNA-directed DNA polymerase activity"/>
    <property type="evidence" value="ECO:0007669"/>
    <property type="project" value="UniProtKB-KW"/>
</dbReference>
<dbReference type="PANTHER" id="PTHR11669:SF0">
    <property type="entry name" value="PROTEIN STICHEL-LIKE 2"/>
    <property type="match status" value="1"/>
</dbReference>